<evidence type="ECO:0000256" key="6">
    <source>
        <dbReference type="ARBA" id="ARBA00022553"/>
    </source>
</evidence>
<feature type="domain" description="Histidine kinase" evidence="18">
    <location>
        <begin position="594"/>
        <end position="816"/>
    </location>
</feature>
<dbReference type="InterPro" id="IPR036097">
    <property type="entry name" value="HisK_dim/P_sf"/>
</dbReference>
<dbReference type="Gene3D" id="3.40.190.10">
    <property type="entry name" value="Periplasmic binding protein-like II"/>
    <property type="match status" value="4"/>
</dbReference>
<evidence type="ECO:0000256" key="9">
    <source>
        <dbReference type="ARBA" id="ARBA00022729"/>
    </source>
</evidence>
<keyword evidence="5" id="KW-0997">Cell inner membrane</keyword>
<dbReference type="Gene3D" id="3.30.565.10">
    <property type="entry name" value="Histidine kinase-like ATPase, C-terminal domain"/>
    <property type="match status" value="1"/>
</dbReference>
<keyword evidence="14" id="KW-0902">Two-component regulatory system</keyword>
<evidence type="ECO:0000256" key="3">
    <source>
        <dbReference type="ARBA" id="ARBA00012438"/>
    </source>
</evidence>
<keyword evidence="22" id="KW-1185">Reference proteome</keyword>
<dbReference type="InterPro" id="IPR049870">
    <property type="entry name" value="BvgS-like_periplasmic1"/>
</dbReference>
<sequence length="1068" mass="118639">MRLPPRPLFFVLILWLALPVFAQDRVKIRARQPLDFLDIRPSIDEQTWLRNKEALLVGIVSGDLPPYREINQRHELEGIGADYLGALQRELAIPVEVRTYPNTDAAYHALRSGEVDLVDSATQVEAEDYQVRLSPSYAVTELALYAESGDLRDYRANISRTRIAATRGMALELYLRTGGRGLIQLYDSPRAAMGSVLDGDADIYLGDSLSTGYLSSQLFSDQLVISHSARLPEIQVGFAVARDNTHLQQLLERALGGIKRCQVISALQMWGGTGNCDSNSFRERLDADQRLWLEHAPPVRLVISDDLAPYAFFNSRGLFNGIASDLLDLIRRKSGLRFEVSRVGSLKQVDTRLREGRGDLSILARANPRRASYLYTRPIVTTPYVIVRKTDAPPLAPLNRDSIGSVALASGYLQSEDLRERYPRLWVQQTSTVAEALNRVRQGKADFTLAPANLANYYLSFRLQNSLKIHGMMQGLEARIAFAAPQSQQQLIAIIDQAMAEISPQEYLQILGRWRASGSTDDSYWKGVTAFTWKILGSLGLMLMLAAWWILSQRRRIIRKRLDLLQRQLILDQLRDAKEAAEHASRSKTVFLTTMSHEIRTPLSAIVGMLELVLTRDNDRELNTRSVHIAYESAQNLLALIGHILDISRIESGRLTLRPEAASLKDLIESVANVFDGLARQKHLDIHLQFDAWATAQVWIDGLKFKQIISNLLSNAIKFTEQGEIHIRCLGQVKDEHFLDFHVEVIDTGPGIPASQIQKIFTPFFEVDSVVSNPNAGSGLGLSISHSLTQLMNGSLQVQSELGVGTRMTFKACFQRVADERSSTTDSAEQTVLNSTDQPLCVLIVEDHLPSQYLLNQQINYLGHEALIAYNGLEGLAMWQEHDVDIIITDCNMPQMSGHEMSQAIRRMEGQMGVRPCTIIGLTASAQLEELERCLASGMDSALAKPISLAGLNRLIPKLSLTPPQAQSAVPSLNGDIHAALAEHVINSNNEELQALSKALASGNRQALKAIAHKLKGTAYLLNAQGLLELCVSLEELVAEAAQEQQLSTAVARLDQALRDLNQSLQVY</sequence>
<dbReference type="PANTHER" id="PTHR43047:SF72">
    <property type="entry name" value="OSMOSENSING HISTIDINE PROTEIN KINASE SLN1"/>
    <property type="match status" value="1"/>
</dbReference>
<evidence type="ECO:0000259" key="19">
    <source>
        <dbReference type="PROSITE" id="PS50110"/>
    </source>
</evidence>
<dbReference type="PROSITE" id="PS50109">
    <property type="entry name" value="HIS_KIN"/>
    <property type="match status" value="1"/>
</dbReference>
<dbReference type="EC" id="2.7.13.3" evidence="3"/>
<keyword evidence="11" id="KW-0418">Kinase</keyword>
<dbReference type="SMART" id="SM00062">
    <property type="entry name" value="PBPb"/>
    <property type="match status" value="2"/>
</dbReference>
<name>A0ABY2VMX1_9PSED</name>
<dbReference type="SUPFAM" id="SSF55874">
    <property type="entry name" value="ATPase domain of HSP90 chaperone/DNA topoisomerase II/histidine kinase"/>
    <property type="match status" value="1"/>
</dbReference>
<dbReference type="SMART" id="SM00448">
    <property type="entry name" value="REC"/>
    <property type="match status" value="1"/>
</dbReference>
<dbReference type="CDD" id="cd00082">
    <property type="entry name" value="HisKA"/>
    <property type="match status" value="1"/>
</dbReference>
<dbReference type="CDD" id="cd13707">
    <property type="entry name" value="PBP2_BvgS_D2"/>
    <property type="match status" value="1"/>
</dbReference>
<accession>A0ABY2VMX1</accession>
<dbReference type="Pfam" id="PF00497">
    <property type="entry name" value="SBP_bac_3"/>
    <property type="match status" value="2"/>
</dbReference>
<keyword evidence="6 17" id="KW-0597">Phosphoprotein</keyword>
<dbReference type="PRINTS" id="PR00344">
    <property type="entry name" value="BCTRLSENSOR"/>
</dbReference>
<dbReference type="PROSITE" id="PS50110">
    <property type="entry name" value="RESPONSE_REGULATORY"/>
    <property type="match status" value="1"/>
</dbReference>
<dbReference type="SUPFAM" id="SSF47384">
    <property type="entry name" value="Homodimeric domain of signal transducing histidine kinase"/>
    <property type="match status" value="1"/>
</dbReference>
<dbReference type="Gene3D" id="1.10.287.130">
    <property type="match status" value="1"/>
</dbReference>
<dbReference type="SUPFAM" id="SSF52172">
    <property type="entry name" value="CheY-like"/>
    <property type="match status" value="1"/>
</dbReference>
<comment type="catalytic activity">
    <reaction evidence="1">
        <text>ATP + protein L-histidine = ADP + protein N-phospho-L-histidine.</text>
        <dbReference type="EC" id="2.7.13.3"/>
    </reaction>
</comment>
<keyword evidence="4" id="KW-1003">Cell membrane</keyword>
<dbReference type="CDD" id="cd16922">
    <property type="entry name" value="HATPase_EvgS-ArcB-TorS-like"/>
    <property type="match status" value="1"/>
</dbReference>
<organism evidence="21 22">
    <name type="scientific">Pseudomonas protegens</name>
    <dbReference type="NCBI Taxonomy" id="380021"/>
    <lineage>
        <taxon>Bacteria</taxon>
        <taxon>Pseudomonadati</taxon>
        <taxon>Pseudomonadota</taxon>
        <taxon>Gammaproteobacteria</taxon>
        <taxon>Pseudomonadales</taxon>
        <taxon>Pseudomonadaceae</taxon>
        <taxon>Pseudomonas</taxon>
    </lineage>
</organism>
<dbReference type="CDD" id="cd17546">
    <property type="entry name" value="REC_hyHK_CKI1_RcsC-like"/>
    <property type="match status" value="1"/>
</dbReference>
<dbReference type="SUPFAM" id="SSF53850">
    <property type="entry name" value="Periplasmic binding protein-like II"/>
    <property type="match status" value="2"/>
</dbReference>
<dbReference type="InterPro" id="IPR011006">
    <property type="entry name" value="CheY-like_superfamily"/>
</dbReference>
<dbReference type="InterPro" id="IPR008207">
    <property type="entry name" value="Sig_transdc_His_kin_Hpt_dom"/>
</dbReference>
<evidence type="ECO:0000256" key="8">
    <source>
        <dbReference type="ARBA" id="ARBA00022692"/>
    </source>
</evidence>
<dbReference type="InterPro" id="IPR001638">
    <property type="entry name" value="Solute-binding_3/MltF_N"/>
</dbReference>
<gene>
    <name evidence="21" type="ORF">FEF10_03310</name>
</gene>
<evidence type="ECO:0000256" key="15">
    <source>
        <dbReference type="ARBA" id="ARBA00023136"/>
    </source>
</evidence>
<dbReference type="RefSeq" id="WP_011061243.1">
    <property type="nucleotide sequence ID" value="NZ_CP022097.2"/>
</dbReference>
<keyword evidence="15" id="KW-0472">Membrane</keyword>
<evidence type="ECO:0000256" key="16">
    <source>
        <dbReference type="PROSITE-ProRule" id="PRU00110"/>
    </source>
</evidence>
<dbReference type="PROSITE" id="PS50894">
    <property type="entry name" value="HPT"/>
    <property type="match status" value="1"/>
</dbReference>
<dbReference type="Pfam" id="PF02518">
    <property type="entry name" value="HATPase_c"/>
    <property type="match status" value="1"/>
</dbReference>
<keyword evidence="10" id="KW-0547">Nucleotide-binding</keyword>
<evidence type="ECO:0000256" key="7">
    <source>
        <dbReference type="ARBA" id="ARBA00022679"/>
    </source>
</evidence>
<evidence type="ECO:0000256" key="12">
    <source>
        <dbReference type="ARBA" id="ARBA00022840"/>
    </source>
</evidence>
<feature type="modified residue" description="Phosphohistidine" evidence="16">
    <location>
        <position position="1013"/>
    </location>
</feature>
<dbReference type="Pfam" id="PF01627">
    <property type="entry name" value="Hpt"/>
    <property type="match status" value="1"/>
</dbReference>
<dbReference type="InterPro" id="IPR049871">
    <property type="entry name" value="BvgS-like_periplasmic2"/>
</dbReference>
<dbReference type="InterPro" id="IPR036641">
    <property type="entry name" value="HPT_dom_sf"/>
</dbReference>
<evidence type="ECO:0000259" key="20">
    <source>
        <dbReference type="PROSITE" id="PS50894"/>
    </source>
</evidence>
<evidence type="ECO:0000313" key="21">
    <source>
        <dbReference type="EMBL" id="TMM66501.1"/>
    </source>
</evidence>
<dbReference type="InterPro" id="IPR005467">
    <property type="entry name" value="His_kinase_dom"/>
</dbReference>
<proteinExistence type="predicted"/>
<keyword evidence="12" id="KW-0067">ATP-binding</keyword>
<dbReference type="InterPro" id="IPR004358">
    <property type="entry name" value="Sig_transdc_His_kin-like_C"/>
</dbReference>
<dbReference type="InterPro" id="IPR001789">
    <property type="entry name" value="Sig_transdc_resp-reg_receiver"/>
</dbReference>
<comment type="subcellular location">
    <subcellularLocation>
        <location evidence="2">Cell inner membrane</location>
        <topology evidence="2">Multi-pass membrane protein</topology>
    </subcellularLocation>
</comment>
<keyword evidence="13" id="KW-1133">Transmembrane helix</keyword>
<dbReference type="EMBL" id="VAVY01000001">
    <property type="protein sequence ID" value="TMM66501.1"/>
    <property type="molecule type" value="Genomic_DNA"/>
</dbReference>
<dbReference type="Pfam" id="PF00512">
    <property type="entry name" value="HisKA"/>
    <property type="match status" value="1"/>
</dbReference>
<evidence type="ECO:0000256" key="13">
    <source>
        <dbReference type="ARBA" id="ARBA00022989"/>
    </source>
</evidence>
<evidence type="ECO:0000256" key="11">
    <source>
        <dbReference type="ARBA" id="ARBA00022777"/>
    </source>
</evidence>
<evidence type="ECO:0000256" key="14">
    <source>
        <dbReference type="ARBA" id="ARBA00023012"/>
    </source>
</evidence>
<protein>
    <recommendedName>
        <fullName evidence="3">histidine kinase</fullName>
        <ecNumber evidence="3">2.7.13.3</ecNumber>
    </recommendedName>
</protein>
<feature type="domain" description="HPt" evidence="20">
    <location>
        <begin position="974"/>
        <end position="1068"/>
    </location>
</feature>
<evidence type="ECO:0000313" key="22">
    <source>
        <dbReference type="Proteomes" id="UP000310095"/>
    </source>
</evidence>
<keyword evidence="7" id="KW-0808">Transferase</keyword>
<dbReference type="SMART" id="SM00387">
    <property type="entry name" value="HATPase_c"/>
    <property type="match status" value="1"/>
</dbReference>
<dbReference type="Proteomes" id="UP000310095">
    <property type="component" value="Unassembled WGS sequence"/>
</dbReference>
<reference evidence="21 22" key="1">
    <citation type="submission" date="2019-05" db="EMBL/GenBank/DDBJ databases">
        <title>Identification and Biocontrol Activity Analysis of Biocontrol Strain PF-1 Based on Genome-wide Data.</title>
        <authorList>
            <person name="Qi J."/>
        </authorList>
    </citation>
    <scope>NUCLEOTIDE SEQUENCE [LARGE SCALE GENOMIC DNA]</scope>
    <source>
        <strain evidence="21 22">PF-1</strain>
    </source>
</reference>
<comment type="caution">
    <text evidence="21">The sequence shown here is derived from an EMBL/GenBank/DDBJ whole genome shotgun (WGS) entry which is preliminary data.</text>
</comment>
<keyword evidence="8" id="KW-0812">Transmembrane</keyword>
<evidence type="ECO:0000256" key="2">
    <source>
        <dbReference type="ARBA" id="ARBA00004429"/>
    </source>
</evidence>
<evidence type="ECO:0000256" key="5">
    <source>
        <dbReference type="ARBA" id="ARBA00022519"/>
    </source>
</evidence>
<feature type="modified residue" description="4-aspartylphosphate" evidence="17">
    <location>
        <position position="890"/>
    </location>
</feature>
<dbReference type="Pfam" id="PF00072">
    <property type="entry name" value="Response_reg"/>
    <property type="match status" value="1"/>
</dbReference>
<evidence type="ECO:0000256" key="4">
    <source>
        <dbReference type="ARBA" id="ARBA00022475"/>
    </source>
</evidence>
<feature type="domain" description="Response regulatory" evidence="19">
    <location>
        <begin position="841"/>
        <end position="960"/>
    </location>
</feature>
<evidence type="ECO:0000256" key="17">
    <source>
        <dbReference type="PROSITE-ProRule" id="PRU00169"/>
    </source>
</evidence>
<dbReference type="InterPro" id="IPR003594">
    <property type="entry name" value="HATPase_dom"/>
</dbReference>
<dbReference type="Gene3D" id="3.40.50.2300">
    <property type="match status" value="1"/>
</dbReference>
<evidence type="ECO:0000259" key="18">
    <source>
        <dbReference type="PROSITE" id="PS50109"/>
    </source>
</evidence>
<dbReference type="InterPro" id="IPR003661">
    <property type="entry name" value="HisK_dim/P_dom"/>
</dbReference>
<dbReference type="SUPFAM" id="SSF47226">
    <property type="entry name" value="Histidine-containing phosphotransfer domain, HPT domain"/>
    <property type="match status" value="1"/>
</dbReference>
<keyword evidence="9" id="KW-0732">Signal</keyword>
<evidence type="ECO:0000256" key="10">
    <source>
        <dbReference type="ARBA" id="ARBA00022741"/>
    </source>
</evidence>
<dbReference type="SMART" id="SM00388">
    <property type="entry name" value="HisKA"/>
    <property type="match status" value="1"/>
</dbReference>
<dbReference type="PANTHER" id="PTHR43047">
    <property type="entry name" value="TWO-COMPONENT HISTIDINE PROTEIN KINASE"/>
    <property type="match status" value="1"/>
</dbReference>
<dbReference type="CDD" id="cd13705">
    <property type="entry name" value="PBP2_BvgS_D1"/>
    <property type="match status" value="1"/>
</dbReference>
<evidence type="ECO:0000256" key="1">
    <source>
        <dbReference type="ARBA" id="ARBA00000085"/>
    </source>
</evidence>
<dbReference type="InterPro" id="IPR036890">
    <property type="entry name" value="HATPase_C_sf"/>
</dbReference>
<dbReference type="Gene3D" id="1.20.120.160">
    <property type="entry name" value="HPT domain"/>
    <property type="match status" value="1"/>
</dbReference>